<dbReference type="PANTHER" id="PTHR12835">
    <property type="entry name" value="BIOTIN PROTEIN LIGASE"/>
    <property type="match status" value="1"/>
</dbReference>
<organism evidence="3 4">
    <name type="scientific">Gemmata palustris</name>
    <dbReference type="NCBI Taxonomy" id="2822762"/>
    <lineage>
        <taxon>Bacteria</taxon>
        <taxon>Pseudomonadati</taxon>
        <taxon>Planctomycetota</taxon>
        <taxon>Planctomycetia</taxon>
        <taxon>Gemmatales</taxon>
        <taxon>Gemmataceae</taxon>
        <taxon>Gemmata</taxon>
    </lineage>
</organism>
<protein>
    <submittedName>
        <fullName evidence="3">Biotin--[acetyl-CoA-carboxylase] ligase</fullName>
        <ecNumber evidence="3">6.3.4.15</ecNumber>
    </submittedName>
</protein>
<evidence type="ECO:0000313" key="4">
    <source>
        <dbReference type="Proteomes" id="UP000676565"/>
    </source>
</evidence>
<dbReference type="Gene3D" id="3.30.930.10">
    <property type="entry name" value="Bira Bifunctional Protein, Domain 2"/>
    <property type="match status" value="1"/>
</dbReference>
<dbReference type="SUPFAM" id="SSF55681">
    <property type="entry name" value="Class II aaRS and biotin synthetases"/>
    <property type="match status" value="1"/>
</dbReference>
<dbReference type="EMBL" id="JAGKQQ010000001">
    <property type="protein sequence ID" value="MBP3954495.1"/>
    <property type="molecule type" value="Genomic_DNA"/>
</dbReference>
<accession>A0ABS5BLF3</accession>
<dbReference type="Pfam" id="PF03099">
    <property type="entry name" value="BPL_LplA_LipB"/>
    <property type="match status" value="1"/>
</dbReference>
<dbReference type="EC" id="6.3.4.15" evidence="3"/>
<proteinExistence type="predicted"/>
<dbReference type="GO" id="GO:0004077">
    <property type="term" value="F:biotin--[biotin carboxyl-carrier protein] ligase activity"/>
    <property type="evidence" value="ECO:0007669"/>
    <property type="project" value="UniProtKB-EC"/>
</dbReference>
<dbReference type="NCBIfam" id="TIGR00121">
    <property type="entry name" value="birA_ligase"/>
    <property type="match status" value="1"/>
</dbReference>
<dbReference type="InterPro" id="IPR004408">
    <property type="entry name" value="Biotin_CoA_COase_ligase"/>
</dbReference>
<dbReference type="Proteomes" id="UP000676565">
    <property type="component" value="Unassembled WGS sequence"/>
</dbReference>
<comment type="caution">
    <text evidence="3">The sequence shown here is derived from an EMBL/GenBank/DDBJ whole genome shotgun (WGS) entry which is preliminary data.</text>
</comment>
<feature type="domain" description="BPL/LPL catalytic" evidence="2">
    <location>
        <begin position="18"/>
        <end position="199"/>
    </location>
</feature>
<dbReference type="InterPro" id="IPR045864">
    <property type="entry name" value="aa-tRNA-synth_II/BPL/LPL"/>
</dbReference>
<reference evidence="3 4" key="1">
    <citation type="submission" date="2021-04" db="EMBL/GenBank/DDBJ databases">
        <authorList>
            <person name="Ivanova A."/>
        </authorList>
    </citation>
    <scope>NUCLEOTIDE SEQUENCE [LARGE SCALE GENOMIC DNA]</scope>
    <source>
        <strain evidence="3 4">G18</strain>
    </source>
</reference>
<sequence>MSTPPFVPRETWRFDTERIGRRVLVYDSVDSTLSLGAALAASEENTDGLVLIADHQRAGRGQYGRTWTSRPGSSLLMSVIVRPPAELQRPVILTAWVAVAIADAVRALTGAQARLKWPNDLLVSEKKICGILIEQSSSAGALTTVAGVGLNLTQTAEEFARANLPAATSLGIVSGGTIDARAAAGVVIQKLDREFARLCAGERGAVEADWKWRIGLLGRQVVIEHLGGASTTGRLRDMSFDGLEVEDAEGFVRVIAPEAVAHVRAV</sequence>
<gene>
    <name evidence="3" type="ORF">J8F10_04255</name>
</gene>
<dbReference type="InterPro" id="IPR004143">
    <property type="entry name" value="BPL_LPL_catalytic"/>
</dbReference>
<dbReference type="CDD" id="cd16442">
    <property type="entry name" value="BPL"/>
    <property type="match status" value="1"/>
</dbReference>
<name>A0ABS5BLF3_9BACT</name>
<dbReference type="PROSITE" id="PS51733">
    <property type="entry name" value="BPL_LPL_CATALYTIC"/>
    <property type="match status" value="1"/>
</dbReference>
<evidence type="ECO:0000313" key="3">
    <source>
        <dbReference type="EMBL" id="MBP3954495.1"/>
    </source>
</evidence>
<keyword evidence="4" id="KW-1185">Reference proteome</keyword>
<evidence type="ECO:0000256" key="1">
    <source>
        <dbReference type="ARBA" id="ARBA00022598"/>
    </source>
</evidence>
<keyword evidence="1 3" id="KW-0436">Ligase</keyword>
<evidence type="ECO:0000259" key="2">
    <source>
        <dbReference type="PROSITE" id="PS51733"/>
    </source>
</evidence>
<dbReference type="PANTHER" id="PTHR12835:SF5">
    <property type="entry name" value="BIOTIN--PROTEIN LIGASE"/>
    <property type="match status" value="1"/>
</dbReference>
<dbReference type="RefSeq" id="WP_210652620.1">
    <property type="nucleotide sequence ID" value="NZ_JAGKQQ010000001.1"/>
</dbReference>